<evidence type="ECO:0000313" key="3">
    <source>
        <dbReference type="Proteomes" id="UP000319432"/>
    </source>
</evidence>
<protein>
    <recommendedName>
        <fullName evidence="4">Copper amine oxidase</fullName>
    </recommendedName>
</protein>
<dbReference type="EMBL" id="CP033464">
    <property type="protein sequence ID" value="QDX95089.1"/>
    <property type="molecule type" value="Genomic_DNA"/>
</dbReference>
<evidence type="ECO:0000256" key="1">
    <source>
        <dbReference type="SAM" id="SignalP"/>
    </source>
</evidence>
<dbReference type="AlphaFoldDB" id="A0A518VDQ8"/>
<dbReference type="OrthoDB" id="2547968at2"/>
<dbReference type="SUPFAM" id="SSF82171">
    <property type="entry name" value="DPP6 N-terminal domain-like"/>
    <property type="match status" value="1"/>
</dbReference>
<reference evidence="2 3" key="1">
    <citation type="submission" date="2018-11" db="EMBL/GenBank/DDBJ databases">
        <title>Phylogenetic determinants of toxin gene distribution in genomes of Brevibacillus laterosporus.</title>
        <authorList>
            <person name="Glare T.R."/>
            <person name="Durrant A."/>
            <person name="Berry C."/>
            <person name="Palma L."/>
            <person name="Ormskirk M."/>
            <person name="Cox M.O."/>
        </authorList>
    </citation>
    <scope>NUCLEOTIDE SEQUENCE [LARGE SCALE GENOMIC DNA]</scope>
    <source>
        <strain evidence="2 3">1821L</strain>
    </source>
</reference>
<evidence type="ECO:0008006" key="4">
    <source>
        <dbReference type="Google" id="ProtNLM"/>
    </source>
</evidence>
<proteinExistence type="predicted"/>
<gene>
    <name evidence="2" type="ORF">EEL30_24030</name>
</gene>
<sequence length="502" mass="57344">MKKWLFILMSSTFLCGFSLVQPIFAHTAMNTSILARQAPSDANTQQNNPFVPKPDLSKQDVWIQLNSEPRIHSPLQSLVSPNEQEYTLFFRETMERQSVEDALRKNVVTDTEAIPTSLSFSWVSDVELKVGAKQEQELDKSDAFAEYQLQPVGAKTKSGHVLTNEQFLKLHLKSPEQMYKLSLIDNKVTVLTEFTDAPASMTLIGLEKRFLLKERFLDYCYCDGPLRKLGSIYDINTKTTQQYPIPLDTTYIGKGDFIADTRGFFYETPKTSLEKYVPKNMTAHRIQLPEYVHGASFTKDYQKILLALGTERQVENFDLGIYDLKTKKLTKQSKALLGTPAISSVSDSYLPITFEDLGNIVLVYMNGLTPNKEYRELPLIFDWKTQKTHTWMTSEEVDFPSFQVSDDGTYKYFYYPSSVTKDDKPLAQNLPEKIKHAIWLPNTTTLAFLINVNMDTEKESSYAVVLHDVDQNKSVTLPERFKLSHQIQASPDGKEVYMAGRK</sequence>
<dbReference type="Proteomes" id="UP000319432">
    <property type="component" value="Chromosome"/>
</dbReference>
<feature type="signal peptide" evidence="1">
    <location>
        <begin position="1"/>
        <end position="25"/>
    </location>
</feature>
<feature type="chain" id="PRO_5023119201" description="Copper amine oxidase" evidence="1">
    <location>
        <begin position="26"/>
        <end position="502"/>
    </location>
</feature>
<keyword evidence="1" id="KW-0732">Signal</keyword>
<evidence type="ECO:0000313" key="2">
    <source>
        <dbReference type="EMBL" id="QDX95089.1"/>
    </source>
</evidence>
<keyword evidence="3" id="KW-1185">Reference proteome</keyword>
<accession>A0A518VDQ8</accession>
<name>A0A518VDQ8_BRELA</name>
<organism evidence="2 3">
    <name type="scientific">Brevibacillus laterosporus</name>
    <name type="common">Bacillus laterosporus</name>
    <dbReference type="NCBI Taxonomy" id="1465"/>
    <lineage>
        <taxon>Bacteria</taxon>
        <taxon>Bacillati</taxon>
        <taxon>Bacillota</taxon>
        <taxon>Bacilli</taxon>
        <taxon>Bacillales</taxon>
        <taxon>Paenibacillaceae</taxon>
        <taxon>Brevibacillus</taxon>
    </lineage>
</organism>